<dbReference type="Pfam" id="PF22749">
    <property type="entry name" value="Arb2"/>
    <property type="match status" value="1"/>
</dbReference>
<sequence>MFRRLSSSLPKDPEFPADLEKLGYHINEKDQIRSIANPEQEFHFFISKNERVREVQREAMNTCIRRELAPRFQAAGLENTRLPLNAGPTDPHVPILTSSNLATAKRLVLYFGESTQDLGIFAYRIVGQESIASGSALDLVHNIQSGKDGADTAIVIANLGQLLWNRRGQRAMTMATWNSLPRKTGVSGPTRIDAIKNHIPGNEGVREHVASVFAAVEKLAKGDVAIDIIGIGEGAEEVVEYLDQYWERWEGKVRAMCVGVGFVWSVGDQVRNGRFMEFWSKHACAYLIHNEPVETPLHGRAQLGCNCFSSGEATFTECIMPRAYKSMLAFFQLVNDVPGYFEAEVEPQGDDSSGYVSCEEGVRSGVCAESPRAA</sequence>
<dbReference type="Proteomes" id="UP001590951">
    <property type="component" value="Unassembled WGS sequence"/>
</dbReference>
<feature type="domain" description="Arb2" evidence="1">
    <location>
        <begin position="15"/>
        <end position="293"/>
    </location>
</feature>
<protein>
    <recommendedName>
        <fullName evidence="1">Arb2 domain-containing protein</fullName>
    </recommendedName>
</protein>
<reference evidence="2 3" key="1">
    <citation type="submission" date="2024-09" db="EMBL/GenBank/DDBJ databases">
        <title>Rethinking Asexuality: The Enigmatic Case of Functional Sexual Genes in Lepraria (Stereocaulaceae).</title>
        <authorList>
            <person name="Doellman M."/>
            <person name="Sun Y."/>
            <person name="Barcenas-Pena A."/>
            <person name="Lumbsch H.T."/>
            <person name="Grewe F."/>
        </authorList>
    </citation>
    <scope>NUCLEOTIDE SEQUENCE [LARGE SCALE GENOMIC DNA]</scope>
    <source>
        <strain evidence="2 3">Grewe 0041</strain>
    </source>
</reference>
<keyword evidence="3" id="KW-1185">Reference proteome</keyword>
<gene>
    <name evidence="2" type="ORF">ABVK25_005686</name>
</gene>
<dbReference type="InterPro" id="IPR048263">
    <property type="entry name" value="Arb2"/>
</dbReference>
<evidence type="ECO:0000259" key="1">
    <source>
        <dbReference type="Pfam" id="PF22749"/>
    </source>
</evidence>
<comment type="caution">
    <text evidence="2">The sequence shown here is derived from an EMBL/GenBank/DDBJ whole genome shotgun (WGS) entry which is preliminary data.</text>
</comment>
<organism evidence="2 3">
    <name type="scientific">Lepraria finkii</name>
    <dbReference type="NCBI Taxonomy" id="1340010"/>
    <lineage>
        <taxon>Eukaryota</taxon>
        <taxon>Fungi</taxon>
        <taxon>Dikarya</taxon>
        <taxon>Ascomycota</taxon>
        <taxon>Pezizomycotina</taxon>
        <taxon>Lecanoromycetes</taxon>
        <taxon>OSLEUM clade</taxon>
        <taxon>Lecanoromycetidae</taxon>
        <taxon>Lecanorales</taxon>
        <taxon>Lecanorineae</taxon>
        <taxon>Stereocaulaceae</taxon>
        <taxon>Lepraria</taxon>
    </lineage>
</organism>
<evidence type="ECO:0000313" key="3">
    <source>
        <dbReference type="Proteomes" id="UP001590951"/>
    </source>
</evidence>
<name>A0ABR4B8I2_9LECA</name>
<accession>A0ABR4B8I2</accession>
<dbReference type="PANTHER" id="PTHR21357">
    <property type="entry name" value="FAM172 FAMILY PROTEIN HOMOLOG CG10038"/>
    <property type="match status" value="1"/>
</dbReference>
<dbReference type="EMBL" id="JBHFEH010000017">
    <property type="protein sequence ID" value="KAL2054147.1"/>
    <property type="molecule type" value="Genomic_DNA"/>
</dbReference>
<proteinExistence type="predicted"/>
<dbReference type="InterPro" id="IPR053858">
    <property type="entry name" value="Arb2_dom"/>
</dbReference>
<dbReference type="PANTHER" id="PTHR21357:SF4">
    <property type="entry name" value="FAM172 FAMILY PROTEIN HOMOLOG CG10038"/>
    <property type="match status" value="1"/>
</dbReference>
<evidence type="ECO:0000313" key="2">
    <source>
        <dbReference type="EMBL" id="KAL2054147.1"/>
    </source>
</evidence>